<name>A0A4Z2G771_9TELE</name>
<evidence type="ECO:0000256" key="1">
    <source>
        <dbReference type="SAM" id="MobiDB-lite"/>
    </source>
</evidence>
<accession>A0A4Z2G771</accession>
<dbReference type="Proteomes" id="UP000314294">
    <property type="component" value="Unassembled WGS sequence"/>
</dbReference>
<feature type="compositionally biased region" description="Polar residues" evidence="1">
    <location>
        <begin position="89"/>
        <end position="103"/>
    </location>
</feature>
<feature type="compositionally biased region" description="Basic and acidic residues" evidence="1">
    <location>
        <begin position="55"/>
        <end position="69"/>
    </location>
</feature>
<organism evidence="2 3">
    <name type="scientific">Liparis tanakae</name>
    <name type="common">Tanaka's snailfish</name>
    <dbReference type="NCBI Taxonomy" id="230148"/>
    <lineage>
        <taxon>Eukaryota</taxon>
        <taxon>Metazoa</taxon>
        <taxon>Chordata</taxon>
        <taxon>Craniata</taxon>
        <taxon>Vertebrata</taxon>
        <taxon>Euteleostomi</taxon>
        <taxon>Actinopterygii</taxon>
        <taxon>Neopterygii</taxon>
        <taxon>Teleostei</taxon>
        <taxon>Neoteleostei</taxon>
        <taxon>Acanthomorphata</taxon>
        <taxon>Eupercaria</taxon>
        <taxon>Perciformes</taxon>
        <taxon>Cottioidei</taxon>
        <taxon>Cottales</taxon>
        <taxon>Liparidae</taxon>
        <taxon>Liparis</taxon>
    </lineage>
</organism>
<comment type="caution">
    <text evidence="2">The sequence shown here is derived from an EMBL/GenBank/DDBJ whole genome shotgun (WGS) entry which is preliminary data.</text>
</comment>
<reference evidence="2 3" key="1">
    <citation type="submission" date="2019-03" db="EMBL/GenBank/DDBJ databases">
        <title>First draft genome of Liparis tanakae, snailfish: a comprehensive survey of snailfish specific genes.</title>
        <authorList>
            <person name="Kim W."/>
            <person name="Song I."/>
            <person name="Jeong J.-H."/>
            <person name="Kim D."/>
            <person name="Kim S."/>
            <person name="Ryu S."/>
            <person name="Song J.Y."/>
            <person name="Lee S.K."/>
        </authorList>
    </citation>
    <scope>NUCLEOTIDE SEQUENCE [LARGE SCALE GENOMIC DNA]</scope>
    <source>
        <tissue evidence="2">Muscle</tissue>
    </source>
</reference>
<proteinExistence type="predicted"/>
<dbReference type="AlphaFoldDB" id="A0A4Z2G771"/>
<feature type="region of interest" description="Disordered" evidence="1">
    <location>
        <begin position="202"/>
        <end position="225"/>
    </location>
</feature>
<protein>
    <submittedName>
        <fullName evidence="2">Uncharacterized protein</fullName>
    </submittedName>
</protein>
<feature type="region of interest" description="Disordered" evidence="1">
    <location>
        <begin position="55"/>
        <end position="103"/>
    </location>
</feature>
<dbReference type="EMBL" id="SRLO01000683">
    <property type="protein sequence ID" value="TNN48763.1"/>
    <property type="molecule type" value="Genomic_DNA"/>
</dbReference>
<dbReference type="OrthoDB" id="76516at2759"/>
<evidence type="ECO:0000313" key="3">
    <source>
        <dbReference type="Proteomes" id="UP000314294"/>
    </source>
</evidence>
<evidence type="ECO:0000313" key="2">
    <source>
        <dbReference type="EMBL" id="TNN48763.1"/>
    </source>
</evidence>
<keyword evidence="3" id="KW-1185">Reference proteome</keyword>
<sequence length="276" mass="30405">MTGGEVLGGGPHQQAEDCTGWTSHLPLEIGRSQKRKHIQQLTITTGMKCNVREPHVRRQEARRTERIEQDTCSLQVMSPDGEKKEQDLKSNNLHGPHSEQTSPCAREACVSPRSRTACSLSCNLLFREAISFCFSSSSFWRRKVGVMGLSSPCWLPTGSDMERGQLYSMEGSRAPFPLASVTGPRRGGGVLLRLPLSMPRDCRRESNPPHPLPWSSPAKAPETLPSDEARCGRLSLLPPAARALSIGMGTGTKGDAIFLSFVLLLRHRRRPQGSLR</sequence>
<gene>
    <name evidence="2" type="ORF">EYF80_041067</name>
</gene>